<organism evidence="1">
    <name type="scientific">marine sediment metagenome</name>
    <dbReference type="NCBI Taxonomy" id="412755"/>
    <lineage>
        <taxon>unclassified sequences</taxon>
        <taxon>metagenomes</taxon>
        <taxon>ecological metagenomes</taxon>
    </lineage>
</organism>
<proteinExistence type="predicted"/>
<protein>
    <submittedName>
        <fullName evidence="1">Uncharacterized protein</fullName>
    </submittedName>
</protein>
<comment type="caution">
    <text evidence="1">The sequence shown here is derived from an EMBL/GenBank/DDBJ whole genome shotgun (WGS) entry which is preliminary data.</text>
</comment>
<accession>A0A0F9LAW5</accession>
<name>A0A0F9LAW5_9ZZZZ</name>
<evidence type="ECO:0000313" key="1">
    <source>
        <dbReference type="EMBL" id="KKM92014.1"/>
    </source>
</evidence>
<feature type="non-terminal residue" evidence="1">
    <location>
        <position position="21"/>
    </location>
</feature>
<sequence>MIDKIIQTIEEDIKDSILRCE</sequence>
<reference evidence="1" key="1">
    <citation type="journal article" date="2015" name="Nature">
        <title>Complex archaea that bridge the gap between prokaryotes and eukaryotes.</title>
        <authorList>
            <person name="Spang A."/>
            <person name="Saw J.H."/>
            <person name="Jorgensen S.L."/>
            <person name="Zaremba-Niedzwiedzka K."/>
            <person name="Martijn J."/>
            <person name="Lind A.E."/>
            <person name="van Eijk R."/>
            <person name="Schleper C."/>
            <person name="Guy L."/>
            <person name="Ettema T.J."/>
        </authorList>
    </citation>
    <scope>NUCLEOTIDE SEQUENCE</scope>
</reference>
<dbReference type="EMBL" id="LAZR01006452">
    <property type="protein sequence ID" value="KKM92014.1"/>
    <property type="molecule type" value="Genomic_DNA"/>
</dbReference>
<dbReference type="AlphaFoldDB" id="A0A0F9LAW5"/>
<gene>
    <name evidence="1" type="ORF">LCGC14_1222610</name>
</gene>